<dbReference type="CDD" id="cd17319">
    <property type="entry name" value="MFS_ExuT_GudP_like"/>
    <property type="match status" value="1"/>
</dbReference>
<dbReference type="EMBL" id="CP089984">
    <property type="protein sequence ID" value="WXB11616.1"/>
    <property type="molecule type" value="Genomic_DNA"/>
</dbReference>
<feature type="compositionally biased region" description="Basic and acidic residues" evidence="5">
    <location>
        <begin position="1"/>
        <end position="16"/>
    </location>
</feature>
<feature type="transmembrane region" description="Helical" evidence="6">
    <location>
        <begin position="195"/>
        <end position="218"/>
    </location>
</feature>
<evidence type="ECO:0000313" key="9">
    <source>
        <dbReference type="Proteomes" id="UP001370348"/>
    </source>
</evidence>
<keyword evidence="2 6" id="KW-0812">Transmembrane</keyword>
<dbReference type="Gene3D" id="1.20.1250.20">
    <property type="entry name" value="MFS general substrate transporter like domains"/>
    <property type="match status" value="2"/>
</dbReference>
<feature type="transmembrane region" description="Helical" evidence="6">
    <location>
        <begin position="260"/>
        <end position="280"/>
    </location>
</feature>
<feature type="transmembrane region" description="Helical" evidence="6">
    <location>
        <begin position="169"/>
        <end position="189"/>
    </location>
</feature>
<name>A0ABZ2LL16_9BACT</name>
<dbReference type="InterPro" id="IPR036259">
    <property type="entry name" value="MFS_trans_sf"/>
</dbReference>
<evidence type="ECO:0000256" key="3">
    <source>
        <dbReference type="ARBA" id="ARBA00022989"/>
    </source>
</evidence>
<proteinExistence type="predicted"/>
<keyword evidence="4 6" id="KW-0472">Membrane</keyword>
<evidence type="ECO:0000313" key="8">
    <source>
        <dbReference type="EMBL" id="WXB11616.1"/>
    </source>
</evidence>
<gene>
    <name evidence="8" type="ORF">LZC94_27605</name>
</gene>
<evidence type="ECO:0000256" key="4">
    <source>
        <dbReference type="ARBA" id="ARBA00023136"/>
    </source>
</evidence>
<feature type="transmembrane region" description="Helical" evidence="6">
    <location>
        <begin position="388"/>
        <end position="410"/>
    </location>
</feature>
<feature type="transmembrane region" description="Helical" evidence="6">
    <location>
        <begin position="355"/>
        <end position="376"/>
    </location>
</feature>
<dbReference type="InterPro" id="IPR020846">
    <property type="entry name" value="MFS_dom"/>
</dbReference>
<keyword evidence="3 6" id="KW-1133">Transmembrane helix</keyword>
<keyword evidence="9" id="KW-1185">Reference proteome</keyword>
<evidence type="ECO:0000256" key="1">
    <source>
        <dbReference type="ARBA" id="ARBA00004141"/>
    </source>
</evidence>
<dbReference type="InterPro" id="IPR050382">
    <property type="entry name" value="MFS_Na/Anion_cotransporter"/>
</dbReference>
<evidence type="ECO:0000256" key="2">
    <source>
        <dbReference type="ARBA" id="ARBA00022692"/>
    </source>
</evidence>
<dbReference type="Pfam" id="PF07690">
    <property type="entry name" value="MFS_1"/>
    <property type="match status" value="1"/>
</dbReference>
<dbReference type="SUPFAM" id="SSF103473">
    <property type="entry name" value="MFS general substrate transporter"/>
    <property type="match status" value="1"/>
</dbReference>
<accession>A0ABZ2LL16</accession>
<organism evidence="8 9">
    <name type="scientific">Pendulispora albinea</name>
    <dbReference type="NCBI Taxonomy" id="2741071"/>
    <lineage>
        <taxon>Bacteria</taxon>
        <taxon>Pseudomonadati</taxon>
        <taxon>Myxococcota</taxon>
        <taxon>Myxococcia</taxon>
        <taxon>Myxococcales</taxon>
        <taxon>Sorangiineae</taxon>
        <taxon>Pendulisporaceae</taxon>
        <taxon>Pendulispora</taxon>
    </lineage>
</organism>
<feature type="domain" description="Major facilitator superfamily (MFS) profile" evidence="7">
    <location>
        <begin position="46"/>
        <end position="448"/>
    </location>
</feature>
<evidence type="ECO:0000256" key="5">
    <source>
        <dbReference type="SAM" id="MobiDB-lite"/>
    </source>
</evidence>
<evidence type="ECO:0000256" key="6">
    <source>
        <dbReference type="SAM" id="Phobius"/>
    </source>
</evidence>
<protein>
    <submittedName>
        <fullName evidence="8">MFS transporter</fullName>
    </submittedName>
</protein>
<feature type="region of interest" description="Disordered" evidence="5">
    <location>
        <begin position="1"/>
        <end position="21"/>
    </location>
</feature>
<dbReference type="Proteomes" id="UP001370348">
    <property type="component" value="Chromosome"/>
</dbReference>
<feature type="transmembrane region" description="Helical" evidence="6">
    <location>
        <begin position="422"/>
        <end position="443"/>
    </location>
</feature>
<feature type="transmembrane region" description="Helical" evidence="6">
    <location>
        <begin position="85"/>
        <end position="104"/>
    </location>
</feature>
<comment type="subcellular location">
    <subcellularLocation>
        <location evidence="1">Membrane</location>
        <topology evidence="1">Multi-pass membrane protein</topology>
    </subcellularLocation>
</comment>
<dbReference type="PANTHER" id="PTHR11662:SF285">
    <property type="entry name" value="HEXURONATE TRANSPORTER"/>
    <property type="match status" value="1"/>
</dbReference>
<dbReference type="RefSeq" id="WP_394821236.1">
    <property type="nucleotide sequence ID" value="NZ_CP089984.1"/>
</dbReference>
<dbReference type="InterPro" id="IPR011701">
    <property type="entry name" value="MFS"/>
</dbReference>
<dbReference type="PROSITE" id="PS50850">
    <property type="entry name" value="MFS"/>
    <property type="match status" value="1"/>
</dbReference>
<feature type="transmembrane region" description="Helical" evidence="6">
    <location>
        <begin position="113"/>
        <end position="135"/>
    </location>
</feature>
<evidence type="ECO:0000259" key="7">
    <source>
        <dbReference type="PROSITE" id="PS50850"/>
    </source>
</evidence>
<feature type="transmembrane region" description="Helical" evidence="6">
    <location>
        <begin position="300"/>
        <end position="321"/>
    </location>
</feature>
<dbReference type="PANTHER" id="PTHR11662">
    <property type="entry name" value="SOLUTE CARRIER FAMILY 17"/>
    <property type="match status" value="1"/>
</dbReference>
<feature type="transmembrane region" description="Helical" evidence="6">
    <location>
        <begin position="333"/>
        <end position="349"/>
    </location>
</feature>
<sequence length="464" mass="50255">MAQDIDVRDAGARGEPRAQPARTGIAELQQKAGAFAFAVGKYRWSICFILFLAATINYVDRQIIGVLKPDLSKLYGWTEKDYGNIVFWFQVAYAIGMVSMGWLLDKIGTKRGFAVAASVWGLAATGHVLATSALGFKLARFGLGLGEAGMFPAAVKVIAQWFPKRERAFAMGLFNSGTNVGAIVTPLMLPIVVPVFGMGTAFVFSGVLALLWVGLWLAKFHPPDEHPSVTQREKDWIASDPAPVYPKIPWLRLLPWRQTWAYAIGKFLIDPIWWLYLFWVPGFLNQKHGLTLTKIGLPLVTIYLISDVGSIFGGWLSSTFIRHGWSINRARKTTMLICAGLVAPIVFASEAKSTWTAVVLIGLATAGHQGFSANLFTLTSDLFPTKAVGSVVGFGGMGGAIGGIFIAQAAGSILQAMGPSGYYVLLLLPPAAYVLAISIIHVLSPRLEPIRPQDLPEGPPQPAR</sequence>
<reference evidence="8 9" key="1">
    <citation type="submission" date="2021-12" db="EMBL/GenBank/DDBJ databases">
        <title>Discovery of the Pendulisporaceae a myxobacterial family with distinct sporulation behavior and unique specialized metabolism.</title>
        <authorList>
            <person name="Garcia R."/>
            <person name="Popoff A."/>
            <person name="Bader C.D."/>
            <person name="Loehr J."/>
            <person name="Walesch S."/>
            <person name="Walt C."/>
            <person name="Boldt J."/>
            <person name="Bunk B."/>
            <person name="Haeckl F.J.F.P.J."/>
            <person name="Gunesch A.P."/>
            <person name="Birkelbach J."/>
            <person name="Nuebel U."/>
            <person name="Pietschmann T."/>
            <person name="Bach T."/>
            <person name="Mueller R."/>
        </authorList>
    </citation>
    <scope>NUCLEOTIDE SEQUENCE [LARGE SCALE GENOMIC DNA]</scope>
    <source>
        <strain evidence="8 9">MSr11954</strain>
    </source>
</reference>